<dbReference type="InterPro" id="IPR050380">
    <property type="entry name" value="Immune_Resp_Modulators"/>
</dbReference>
<dbReference type="CDD" id="cd05768">
    <property type="entry name" value="IgC1_CH3_IgAGD_CH4_IgAEM"/>
    <property type="match status" value="1"/>
</dbReference>
<organism evidence="3 4">
    <name type="scientific">Phasianus colchicus</name>
    <name type="common">Common pheasant</name>
    <dbReference type="NCBI Taxonomy" id="9054"/>
    <lineage>
        <taxon>Eukaryota</taxon>
        <taxon>Metazoa</taxon>
        <taxon>Chordata</taxon>
        <taxon>Craniata</taxon>
        <taxon>Vertebrata</taxon>
        <taxon>Euteleostomi</taxon>
        <taxon>Archelosauria</taxon>
        <taxon>Archosauria</taxon>
        <taxon>Dinosauria</taxon>
        <taxon>Saurischia</taxon>
        <taxon>Theropoda</taxon>
        <taxon>Coelurosauria</taxon>
        <taxon>Aves</taxon>
        <taxon>Neognathae</taxon>
        <taxon>Galloanserae</taxon>
        <taxon>Galliformes</taxon>
        <taxon>Phasianidae</taxon>
        <taxon>Phasianinae</taxon>
        <taxon>Phasianus</taxon>
    </lineage>
</organism>
<dbReference type="InterPro" id="IPR036179">
    <property type="entry name" value="Ig-like_dom_sf"/>
</dbReference>
<dbReference type="SUPFAM" id="SSF48726">
    <property type="entry name" value="Immunoglobulin"/>
    <property type="match status" value="1"/>
</dbReference>
<dbReference type="Ensembl" id="ENSPCLT00000027485.1">
    <property type="protein sequence ID" value="ENSPCLP00000020112.1"/>
    <property type="gene ID" value="ENSPCLG00000017364.1"/>
</dbReference>
<dbReference type="InterPro" id="IPR003597">
    <property type="entry name" value="Ig_C1-set"/>
</dbReference>
<evidence type="ECO:0000313" key="3">
    <source>
        <dbReference type="Ensembl" id="ENSPCLP00000020112.1"/>
    </source>
</evidence>
<keyword evidence="4" id="KW-1185">Reference proteome</keyword>
<dbReference type="Proteomes" id="UP000472261">
    <property type="component" value="Unplaced"/>
</dbReference>
<dbReference type="InterPro" id="IPR007110">
    <property type="entry name" value="Ig-like_dom"/>
</dbReference>
<evidence type="ECO:0000256" key="1">
    <source>
        <dbReference type="ARBA" id="ARBA00023319"/>
    </source>
</evidence>
<sequence>PFPFRDLISPFSLPGPKLSQSRLTLGCLARGFRPRDIEIRWLRDHRNVPTSEFVTTSVLPEERSGNGNTGSEGETYFVYSKMSVEASGWRGATVYACMVVHEALPMRFSQRTLQKQPDLGEKSGILGNIL</sequence>
<reference evidence="3" key="2">
    <citation type="submission" date="2025-09" db="UniProtKB">
        <authorList>
            <consortium name="Ensembl"/>
        </authorList>
    </citation>
    <scope>IDENTIFICATION</scope>
</reference>
<dbReference type="FunFam" id="2.60.40.10:FF:000463">
    <property type="entry name" value="Immunoglobulin heavy constant gamma 1"/>
    <property type="match status" value="1"/>
</dbReference>
<dbReference type="PROSITE" id="PS00290">
    <property type="entry name" value="IG_MHC"/>
    <property type="match status" value="1"/>
</dbReference>
<evidence type="ECO:0000259" key="2">
    <source>
        <dbReference type="PROSITE" id="PS50835"/>
    </source>
</evidence>
<accession>A0A669QGW2</accession>
<reference evidence="3" key="1">
    <citation type="submission" date="2025-08" db="UniProtKB">
        <authorList>
            <consortium name="Ensembl"/>
        </authorList>
    </citation>
    <scope>IDENTIFICATION</scope>
</reference>
<feature type="domain" description="Ig-like" evidence="2">
    <location>
        <begin position="3"/>
        <end position="114"/>
    </location>
</feature>
<proteinExistence type="predicted"/>
<dbReference type="SMART" id="SM00407">
    <property type="entry name" value="IGc1"/>
    <property type="match status" value="1"/>
</dbReference>
<dbReference type="Gene3D" id="2.60.40.10">
    <property type="entry name" value="Immunoglobulins"/>
    <property type="match status" value="1"/>
</dbReference>
<dbReference type="InterPro" id="IPR003006">
    <property type="entry name" value="Ig/MHC_CS"/>
</dbReference>
<dbReference type="PROSITE" id="PS50835">
    <property type="entry name" value="IG_LIKE"/>
    <property type="match status" value="1"/>
</dbReference>
<dbReference type="AlphaFoldDB" id="A0A669QGW2"/>
<dbReference type="PANTHER" id="PTHR23411">
    <property type="entry name" value="TAPASIN"/>
    <property type="match status" value="1"/>
</dbReference>
<protein>
    <recommendedName>
        <fullName evidence="2">Ig-like domain-containing protein</fullName>
    </recommendedName>
</protein>
<dbReference type="InterPro" id="IPR013783">
    <property type="entry name" value="Ig-like_fold"/>
</dbReference>
<name>A0A669QGW2_PHACC</name>
<keyword evidence="1" id="KW-0393">Immunoglobulin domain</keyword>
<evidence type="ECO:0000313" key="4">
    <source>
        <dbReference type="Proteomes" id="UP000472261"/>
    </source>
</evidence>
<dbReference type="Pfam" id="PF07654">
    <property type="entry name" value="C1-set"/>
    <property type="match status" value="1"/>
</dbReference>